<reference evidence="3 4" key="1">
    <citation type="submission" date="2024-04" db="EMBL/GenBank/DDBJ databases">
        <title>Genome assembly C_amara_ONT_v2.</title>
        <authorList>
            <person name="Yant L."/>
            <person name="Moore C."/>
            <person name="Slenker M."/>
        </authorList>
    </citation>
    <scope>NUCLEOTIDE SEQUENCE [LARGE SCALE GENOMIC DNA]</scope>
    <source>
        <tissue evidence="3">Leaf</tissue>
    </source>
</reference>
<name>A0ABD1BLH1_CARAN</name>
<protein>
    <submittedName>
        <fullName evidence="3">Mitochondrial protein</fullName>
    </submittedName>
</protein>
<dbReference type="PANTHER" id="PTHR11439">
    <property type="entry name" value="GAG-POL-RELATED RETROTRANSPOSON"/>
    <property type="match status" value="1"/>
</dbReference>
<dbReference type="AlphaFoldDB" id="A0ABD1BLH1"/>
<dbReference type="Proteomes" id="UP001558713">
    <property type="component" value="Unassembled WGS sequence"/>
</dbReference>
<organism evidence="3 4">
    <name type="scientific">Cardamine amara subsp. amara</name>
    <dbReference type="NCBI Taxonomy" id="228776"/>
    <lineage>
        <taxon>Eukaryota</taxon>
        <taxon>Viridiplantae</taxon>
        <taxon>Streptophyta</taxon>
        <taxon>Embryophyta</taxon>
        <taxon>Tracheophyta</taxon>
        <taxon>Spermatophyta</taxon>
        <taxon>Magnoliopsida</taxon>
        <taxon>eudicotyledons</taxon>
        <taxon>Gunneridae</taxon>
        <taxon>Pentapetalae</taxon>
        <taxon>rosids</taxon>
        <taxon>malvids</taxon>
        <taxon>Brassicales</taxon>
        <taxon>Brassicaceae</taxon>
        <taxon>Cardamineae</taxon>
        <taxon>Cardamine</taxon>
    </lineage>
</organism>
<evidence type="ECO:0000259" key="2">
    <source>
        <dbReference type="Pfam" id="PF07727"/>
    </source>
</evidence>
<comment type="caution">
    <text evidence="3">The sequence shown here is derived from an EMBL/GenBank/DDBJ whole genome shotgun (WGS) entry which is preliminary data.</text>
</comment>
<evidence type="ECO:0000313" key="4">
    <source>
        <dbReference type="Proteomes" id="UP001558713"/>
    </source>
</evidence>
<accession>A0ABD1BLH1</accession>
<proteinExistence type="predicted"/>
<feature type="region of interest" description="Disordered" evidence="1">
    <location>
        <begin position="41"/>
        <end position="86"/>
    </location>
</feature>
<gene>
    <name evidence="3" type="ORF">V5N11_001855</name>
</gene>
<dbReference type="InterPro" id="IPR013103">
    <property type="entry name" value="RVT_2"/>
</dbReference>
<feature type="compositionally biased region" description="Polar residues" evidence="1">
    <location>
        <begin position="75"/>
        <end position="84"/>
    </location>
</feature>
<dbReference type="InterPro" id="IPR043502">
    <property type="entry name" value="DNA/RNA_pol_sf"/>
</dbReference>
<sequence length="366" mass="41354">MSLITNEQVKVSYPVTETIEVTRLTSSQDIVEIIANESPVINEEESPKCTASLDLDPIGYSSASSSDETGDQTEDAQPQSSGHAMQTRLKDGIVKPNPRYAFLSHKAAYPEPKIVTQALKHPGWNNAMGEEISNCKETNTWSLVPYIEDMNVLGSKWVFRTKLNADGMLDKLRARLVAQGIDQEEGIDYLETYSPVVRSATIRLILHTATVMNWEVKQMDVKNAFLHDDMAITGNDSEAMKNLLKELNNKFKMKDLGQFKYFLGIQAQWHSEGLFLSQQRYAEALIIAASMSNCEPMPTPLPLQIYKDPPEEGEEEEELFENPTYFRSLAGKLQYLTLTRPDIQFAVNFVCQKMHKPTVTDFQMLK</sequence>
<dbReference type="SUPFAM" id="SSF56672">
    <property type="entry name" value="DNA/RNA polymerases"/>
    <property type="match status" value="1"/>
</dbReference>
<evidence type="ECO:0000256" key="1">
    <source>
        <dbReference type="SAM" id="MobiDB-lite"/>
    </source>
</evidence>
<dbReference type="PANTHER" id="PTHR11439:SF524">
    <property type="entry name" value="RNA-DIRECTED DNA POLYMERASE, PROTEIN KINASE RLK-PELLE-DLSV FAMILY"/>
    <property type="match status" value="1"/>
</dbReference>
<keyword evidence="4" id="KW-1185">Reference proteome</keyword>
<dbReference type="Pfam" id="PF07727">
    <property type="entry name" value="RVT_2"/>
    <property type="match status" value="1"/>
</dbReference>
<evidence type="ECO:0000313" key="3">
    <source>
        <dbReference type="EMBL" id="KAL1217964.1"/>
    </source>
</evidence>
<dbReference type="EMBL" id="JBANAX010000233">
    <property type="protein sequence ID" value="KAL1217964.1"/>
    <property type="molecule type" value="Genomic_DNA"/>
</dbReference>
<feature type="domain" description="Reverse transcriptase Ty1/copia-type" evidence="2">
    <location>
        <begin position="139"/>
        <end position="230"/>
    </location>
</feature>